<reference evidence="2" key="1">
    <citation type="submission" date="2016-03" db="EMBL/GenBank/DDBJ databases">
        <authorList>
            <person name="Heylen K."/>
            <person name="De Vos P."/>
            <person name="Vekeman B."/>
        </authorList>
    </citation>
    <scope>NUCLEOTIDE SEQUENCE [LARGE SCALE GENOMIC DNA]</scope>
    <source>
        <strain evidence="2">R-45383</strain>
    </source>
</reference>
<dbReference type="AlphaFoldDB" id="A0A177N1K3"/>
<dbReference type="Proteomes" id="UP000077628">
    <property type="component" value="Unassembled WGS sequence"/>
</dbReference>
<dbReference type="RefSeq" id="WP_064031642.1">
    <property type="nucleotide sequence ID" value="NZ_LUUK01000228.1"/>
</dbReference>
<name>A0A177N1K3_9GAMM</name>
<gene>
    <name evidence="1" type="ORF">A1355_15445</name>
</gene>
<protein>
    <submittedName>
        <fullName evidence="1">Uncharacterized protein</fullName>
    </submittedName>
</protein>
<dbReference type="EMBL" id="LUUK01000228">
    <property type="protein sequence ID" value="OAI11721.1"/>
    <property type="molecule type" value="Genomic_DNA"/>
</dbReference>
<proteinExistence type="predicted"/>
<comment type="caution">
    <text evidence="1">The sequence shown here is derived from an EMBL/GenBank/DDBJ whole genome shotgun (WGS) entry which is preliminary data.</text>
</comment>
<evidence type="ECO:0000313" key="1">
    <source>
        <dbReference type="EMBL" id="OAI11721.1"/>
    </source>
</evidence>
<evidence type="ECO:0000313" key="2">
    <source>
        <dbReference type="Proteomes" id="UP000077628"/>
    </source>
</evidence>
<sequence>MSREFYGPKADAESVINQLLSLPATGREQDWEIELADPARIDEMLDILESKDIDFECKSALALLAISSMEEANEAGMLEAAQVRRAYQLFFKRDELRERMCFYWIELGRANNIELVKSVIAC</sequence>
<organism evidence="1 2">
    <name type="scientific">Methylomonas koyamae</name>
    <dbReference type="NCBI Taxonomy" id="702114"/>
    <lineage>
        <taxon>Bacteria</taxon>
        <taxon>Pseudomonadati</taxon>
        <taxon>Pseudomonadota</taxon>
        <taxon>Gammaproteobacteria</taxon>
        <taxon>Methylococcales</taxon>
        <taxon>Methylococcaceae</taxon>
        <taxon>Methylomonas</taxon>
    </lineage>
</organism>
<dbReference type="OrthoDB" id="4569046at2"/>
<keyword evidence="2" id="KW-1185">Reference proteome</keyword>
<accession>A0A177N1K3</accession>